<sequence length="1073" mass="122481">MVSGKPTLSQIAKFTSFDEIQIAMAHIFADAQMTLSGHRKLVMLMRKTQIKAVAIGLEDMFNLQFTKLVSKILNQKKGVSSADRTAKFCSNFVATLAKEESENPTPRHQTKSAADYLLEESISSDFIDNLIRHLLRGIESRLREVRYRVVQLLAYLVNYITEIDEQLFVALHFSLNRRLHDKESIVRIQAIVAISRFQNFDEIEEKQITKASDSLIDALNHDDSPEVRRAALLNIVKTPTTTPELFKRARDVNAINRRLVFSRIAKEMPSLLELDSNLRDEILKWGLNDRDESVKQAAISMLSKHWLGQYHDDILEFLESMHVVESEVAHTILELLFEHRPDKFDEVEIPSEIWKELTAEKAFFVRYFFDFCHRKKMYDRIEKYLPELMRLAFLVEQYFKLRQSLLDANLDLSKEYSDHALKKDKYNRLISRGIGEIRDCMRHHTESIDQIELQLQDIKRAQSHRVNERDKFIENSFELEEKYLPLGEQLRDLNFVIEQLLSIIKSSDSADVAGMRRLMPIITNAMTAADLNDRNLKLCVEIIRMGSDDENYFSQLCTEIITDIRDSVLDENDETFVSAQNLFGDDSNNEDNESENGELDGANGELIHDKSNESDDILSESSKRRKVTPLVPPDHLMIQCLTILQHYLEIAEDTRANSHQLDTLIDTLIRPALTNNENSMIRMLGYQTLGLFTLIDEGLGASNLKFFGISASKAHDEDLKILCMKTIFDILSTHGVRILDSEGEDAVDSLSLARLFYSLLKLHDMPKLQATVAEGLCKLFLADLLIDFGKVQSADNDEEEILQEAHLLELLLLSFFHPLNAENQELRQTLAFCIPVYCFSHEKHQLKISSITVECFYRIFKTGSEFEKFGSSLSPTNVLQQLIYWCDPGNVVNITSDALQKSMSHFWQAMKLLQVIEQDTSKNIKKAVLQNLHRLSLSEHLGAEVLRGLLNAIDDTKQLINGNQDKSEFVLDAASERALEKFYVYVDGLLQKAENLPQENESARSRALSILGEAGPALENAANSHHGVDLQAASTLETDRTPVNNVANLVETDLAAIDKMLREDDEIEYDLDA</sequence>
<keyword evidence="11" id="KW-1185">Reference proteome</keyword>
<dbReference type="InterPro" id="IPR027165">
    <property type="entry name" value="CND3"/>
</dbReference>
<dbReference type="AlphaFoldDB" id="A0A1A0H7L4"/>
<dbReference type="PANTHER" id="PTHR14418:SF5">
    <property type="entry name" value="CONDENSIN COMPLEX SUBUNIT 3"/>
    <property type="match status" value="1"/>
</dbReference>
<comment type="subcellular location">
    <subcellularLocation>
        <location evidence="1">Chromosome</location>
    </subcellularLocation>
</comment>
<organism evidence="10 11">
    <name type="scientific">Metschnikowia bicuspidata var. bicuspidata NRRL YB-4993</name>
    <dbReference type="NCBI Taxonomy" id="869754"/>
    <lineage>
        <taxon>Eukaryota</taxon>
        <taxon>Fungi</taxon>
        <taxon>Dikarya</taxon>
        <taxon>Ascomycota</taxon>
        <taxon>Saccharomycotina</taxon>
        <taxon>Pichiomycetes</taxon>
        <taxon>Metschnikowiaceae</taxon>
        <taxon>Metschnikowia</taxon>
    </lineage>
</organism>
<dbReference type="Pfam" id="PF12719">
    <property type="entry name" value="Cnd3"/>
    <property type="match status" value="1"/>
</dbReference>
<dbReference type="GeneID" id="30030861"/>
<feature type="region of interest" description="Disordered" evidence="8">
    <location>
        <begin position="581"/>
        <end position="626"/>
    </location>
</feature>
<comment type="caution">
    <text evidence="10">The sequence shown here is derived from an EMBL/GenBank/DDBJ whole genome shotgun (WGS) entry which is preliminary data.</text>
</comment>
<evidence type="ECO:0000256" key="3">
    <source>
        <dbReference type="ARBA" id="ARBA00022454"/>
    </source>
</evidence>
<feature type="domain" description="Nuclear condensin complex subunit 3 C-terminal" evidence="9">
    <location>
        <begin position="639"/>
        <end position="937"/>
    </location>
</feature>
<evidence type="ECO:0000313" key="11">
    <source>
        <dbReference type="Proteomes" id="UP000092555"/>
    </source>
</evidence>
<dbReference type="GO" id="GO:0051301">
    <property type="term" value="P:cell division"/>
    <property type="evidence" value="ECO:0007669"/>
    <property type="project" value="UniProtKB-KW"/>
</dbReference>
<comment type="similarity">
    <text evidence="2">Belongs to the CND3 (condensin subunit 3) family.</text>
</comment>
<dbReference type="GO" id="GO:0000793">
    <property type="term" value="C:condensed chromosome"/>
    <property type="evidence" value="ECO:0007669"/>
    <property type="project" value="TreeGrafter"/>
</dbReference>
<keyword evidence="6" id="KW-0226">DNA condensation</keyword>
<dbReference type="STRING" id="869754.A0A1A0H7L4"/>
<dbReference type="EMBL" id="LXTC01000005">
    <property type="protein sequence ID" value="OBA20016.1"/>
    <property type="molecule type" value="Genomic_DNA"/>
</dbReference>
<dbReference type="InterPro" id="IPR011989">
    <property type="entry name" value="ARM-like"/>
</dbReference>
<keyword evidence="4" id="KW-0132">Cell division</keyword>
<dbReference type="RefSeq" id="XP_018710541.1">
    <property type="nucleotide sequence ID" value="XM_018857885.1"/>
</dbReference>
<evidence type="ECO:0000313" key="10">
    <source>
        <dbReference type="EMBL" id="OBA20016.1"/>
    </source>
</evidence>
<keyword evidence="7" id="KW-0131">Cell cycle</keyword>
<name>A0A1A0H7L4_9ASCO</name>
<evidence type="ECO:0000256" key="1">
    <source>
        <dbReference type="ARBA" id="ARBA00004286"/>
    </source>
</evidence>
<evidence type="ECO:0000256" key="6">
    <source>
        <dbReference type="ARBA" id="ARBA00023067"/>
    </source>
</evidence>
<dbReference type="Gene3D" id="1.25.10.10">
    <property type="entry name" value="Leucine-rich Repeat Variant"/>
    <property type="match status" value="1"/>
</dbReference>
<dbReference type="GO" id="GO:0007076">
    <property type="term" value="P:mitotic chromosome condensation"/>
    <property type="evidence" value="ECO:0007669"/>
    <property type="project" value="InterPro"/>
</dbReference>
<proteinExistence type="inferred from homology"/>
<evidence type="ECO:0000259" key="9">
    <source>
        <dbReference type="Pfam" id="PF12719"/>
    </source>
</evidence>
<evidence type="ECO:0000256" key="2">
    <source>
        <dbReference type="ARBA" id="ARBA00006533"/>
    </source>
</evidence>
<dbReference type="Proteomes" id="UP000092555">
    <property type="component" value="Unassembled WGS sequence"/>
</dbReference>
<dbReference type="OrthoDB" id="27187at2759"/>
<evidence type="ECO:0000256" key="7">
    <source>
        <dbReference type="ARBA" id="ARBA00023306"/>
    </source>
</evidence>
<evidence type="ECO:0000256" key="8">
    <source>
        <dbReference type="SAM" id="MobiDB-lite"/>
    </source>
</evidence>
<dbReference type="GO" id="GO:0000796">
    <property type="term" value="C:condensin complex"/>
    <property type="evidence" value="ECO:0007669"/>
    <property type="project" value="InterPro"/>
</dbReference>
<feature type="compositionally biased region" description="Acidic residues" evidence="8">
    <location>
        <begin position="587"/>
        <end position="598"/>
    </location>
</feature>
<accession>A0A1A0H7L4</accession>
<evidence type="ECO:0000256" key="5">
    <source>
        <dbReference type="ARBA" id="ARBA00022776"/>
    </source>
</evidence>
<dbReference type="SUPFAM" id="SSF48371">
    <property type="entry name" value="ARM repeat"/>
    <property type="match status" value="1"/>
</dbReference>
<dbReference type="PANTHER" id="PTHR14418">
    <property type="entry name" value="CONDENSIN COMPLEX SUBUNIT 3-RELATED"/>
    <property type="match status" value="1"/>
</dbReference>
<keyword evidence="5" id="KW-0498">Mitosis</keyword>
<reference evidence="10 11" key="1">
    <citation type="submission" date="2016-05" db="EMBL/GenBank/DDBJ databases">
        <title>Comparative genomics of biotechnologically important yeasts.</title>
        <authorList>
            <consortium name="DOE Joint Genome Institute"/>
            <person name="Riley R."/>
            <person name="Haridas S."/>
            <person name="Wolfe K.H."/>
            <person name="Lopes M.R."/>
            <person name="Hittinger C.T."/>
            <person name="Goker M."/>
            <person name="Salamov A."/>
            <person name="Wisecaver J."/>
            <person name="Long T.M."/>
            <person name="Aerts A.L."/>
            <person name="Barry K."/>
            <person name="Choi C."/>
            <person name="Clum A."/>
            <person name="Coughlan A.Y."/>
            <person name="Deshpande S."/>
            <person name="Douglass A.P."/>
            <person name="Hanson S.J."/>
            <person name="Klenk H.-P."/>
            <person name="LaButti K."/>
            <person name="Lapidus A."/>
            <person name="Lindquist E."/>
            <person name="Lipzen A."/>
            <person name="Meier-kolthoff J.P."/>
            <person name="Ohm R.A."/>
            <person name="Otillar R.P."/>
            <person name="Pangilinan J."/>
            <person name="Peng Y."/>
            <person name="Rokas A."/>
            <person name="Rosa C.A."/>
            <person name="Scheuner C."/>
            <person name="Sibirny A.A."/>
            <person name="Slot J.C."/>
            <person name="Stielow J.B."/>
            <person name="Sun H."/>
            <person name="Kurtzman C.P."/>
            <person name="Blackwell M."/>
            <person name="Grigoriev I.V."/>
            <person name="Jeffries T.W."/>
        </authorList>
    </citation>
    <scope>NUCLEOTIDE SEQUENCE [LARGE SCALE GENOMIC DNA]</scope>
    <source>
        <strain evidence="10 11">NRRL YB-4993</strain>
    </source>
</reference>
<protein>
    <recommendedName>
        <fullName evidence="9">Nuclear condensin complex subunit 3 C-terminal domain-containing protein</fullName>
    </recommendedName>
</protein>
<gene>
    <name evidence="10" type="ORF">METBIDRAFT_45159</name>
</gene>
<dbReference type="InterPro" id="IPR016024">
    <property type="entry name" value="ARM-type_fold"/>
</dbReference>
<keyword evidence="3" id="KW-0158">Chromosome</keyword>
<evidence type="ECO:0000256" key="4">
    <source>
        <dbReference type="ARBA" id="ARBA00022618"/>
    </source>
</evidence>
<dbReference type="InterPro" id="IPR025977">
    <property type="entry name" value="Cnd3_C"/>
</dbReference>